<keyword evidence="2" id="KW-1185">Reference proteome</keyword>
<evidence type="ECO:0000313" key="2">
    <source>
        <dbReference type="Proteomes" id="UP000289546"/>
    </source>
</evidence>
<organism evidence="1 2">
    <name type="scientific">Bradyrhizobium nanningense</name>
    <dbReference type="NCBI Taxonomy" id="1325118"/>
    <lineage>
        <taxon>Bacteria</taxon>
        <taxon>Pseudomonadati</taxon>
        <taxon>Pseudomonadota</taxon>
        <taxon>Alphaproteobacteria</taxon>
        <taxon>Hyphomicrobiales</taxon>
        <taxon>Nitrobacteraceae</taxon>
        <taxon>Bradyrhizobium</taxon>
    </lineage>
</organism>
<sequence>MDEDVVWGLGPLEWLGMGIVMTVEVQNVCANGLDAAIDFKVEQAAYRARMHFVEYGIALRM</sequence>
<dbReference type="EMBL" id="LBJQ01000010">
    <property type="protein sequence ID" value="RXH36653.1"/>
    <property type="molecule type" value="Genomic_DNA"/>
</dbReference>
<dbReference type="RefSeq" id="WP_128917246.1">
    <property type="nucleotide sequence ID" value="NZ_LBJQ01000010.1"/>
</dbReference>
<comment type="caution">
    <text evidence="1">The sequence shown here is derived from an EMBL/GenBank/DDBJ whole genome shotgun (WGS) entry which is preliminary data.</text>
</comment>
<accession>A0A4Q0SCX3</accession>
<name>A0A4Q0SCX3_9BRAD</name>
<gene>
    <name evidence="1" type="ORF">XH99_06765</name>
</gene>
<dbReference type="AlphaFoldDB" id="A0A4Q0SCX3"/>
<dbReference type="Proteomes" id="UP000289546">
    <property type="component" value="Unassembled WGS sequence"/>
</dbReference>
<proteinExistence type="predicted"/>
<reference evidence="1 2" key="1">
    <citation type="submission" date="2015-04" db="EMBL/GenBank/DDBJ databases">
        <title>Comparative genomics of rhizobia nodulating Arachis hypogaea in China.</title>
        <authorList>
            <person name="Li Y."/>
        </authorList>
    </citation>
    <scope>NUCLEOTIDE SEQUENCE [LARGE SCALE GENOMIC DNA]</scope>
    <source>
        <strain evidence="1 2">CCBAU 51757</strain>
    </source>
</reference>
<evidence type="ECO:0000313" key="1">
    <source>
        <dbReference type="EMBL" id="RXH36653.1"/>
    </source>
</evidence>
<protein>
    <submittedName>
        <fullName evidence="1">Uncharacterized protein</fullName>
    </submittedName>
</protein>